<dbReference type="OrthoDB" id="442731at2759"/>
<dbReference type="SMART" id="SM00181">
    <property type="entry name" value="EGF"/>
    <property type="match status" value="6"/>
</dbReference>
<feature type="transmembrane region" description="Helical" evidence="2">
    <location>
        <begin position="309"/>
        <end position="330"/>
    </location>
</feature>
<feature type="domain" description="EGF-like" evidence="3">
    <location>
        <begin position="846"/>
        <end position="888"/>
    </location>
</feature>
<dbReference type="EMBL" id="JAGRRH010000014">
    <property type="protein sequence ID" value="KAG7358524.1"/>
    <property type="molecule type" value="Genomic_DNA"/>
</dbReference>
<feature type="transmembrane region" description="Helical" evidence="2">
    <location>
        <begin position="133"/>
        <end position="153"/>
    </location>
</feature>
<feature type="domain" description="EGF-like" evidence="3">
    <location>
        <begin position="893"/>
        <end position="938"/>
    </location>
</feature>
<dbReference type="InterPro" id="IPR000742">
    <property type="entry name" value="EGF"/>
</dbReference>
<organism evidence="4 5">
    <name type="scientific">Nitzschia inconspicua</name>
    <dbReference type="NCBI Taxonomy" id="303405"/>
    <lineage>
        <taxon>Eukaryota</taxon>
        <taxon>Sar</taxon>
        <taxon>Stramenopiles</taxon>
        <taxon>Ochrophyta</taxon>
        <taxon>Bacillariophyta</taxon>
        <taxon>Bacillariophyceae</taxon>
        <taxon>Bacillariophycidae</taxon>
        <taxon>Bacillariales</taxon>
        <taxon>Bacillariaceae</taxon>
        <taxon>Nitzschia</taxon>
    </lineage>
</organism>
<feature type="domain" description="EGF-like" evidence="3">
    <location>
        <begin position="800"/>
        <end position="841"/>
    </location>
</feature>
<dbReference type="Proteomes" id="UP000693970">
    <property type="component" value="Unassembled WGS sequence"/>
</dbReference>
<sequence>MTIEEEKKDNSDTGVETIDNNSCCSANMMQGGEAWEGNSISLRNRRDNRKAKSIPALRLRRTPQKSFIDDDEEHGGSQFLSPKTAASVETTEDPIKDDSNMDDSKEEDDVIQEEALPPNIFSLMFVSDFNSRAYLYATCVFFVQAVVVFAALLNSFDMNAEGNNPANIPAGVPNAVTIAQAAMIPVAVASQNDFISAVVRLNDRIFENIVDIDPLHLSSTFCKWLMSSVSQLLVGCGILCVSFLFMMQSDSVFQVLINIVALFAISNISTNAFTMASRGFLGYNIWKDTLKVTKHKVKRKYDDTANGQWFIQMLYLLCILAFYLGFGYILHRQRTGYFLCHSVFIQFDDAFDVSLPYRSGVYTITDEKIANRFVYADAVTGTSFILGYCDENTAWGLARASSRDPCADSILSQRTFSFDVMTTGQVPWRVRSQRDNSMVDTSSFLMQCVDCDTSSCELHRGTCINNQCVCHDGRYGINCEFRRPCQTLVLNSNRGSFPPIVSLVNENYVVLDDTYQLLEGENGTIVTSYHRPVYYSEGYKFLLTFSGRRWIIVSPRLWLETGGAQEPLSIASDFTEEVDAQDSSPEDSLRVYLLALFTTEHMYRFLTDPLLQQFTNSEAVEIGSPLDQGSPIGLRWLALRAVRSANRPVFILDNYDTFDVSFICNFCQDDINDCQNLGVCNSVTETCDCRNSTAGFPLHNGALCERALTCNDVRQDYGDILPTGCVGGFVCQSDGFCDCNKIYPNAGTFCQFLPCSDPAMKEIYPPDGCDNDGICNNATGSCICEVDFFEGQHCQNAVLGCHEPASQRLYPPNGCDNNGICNSDTGFCECDSDQFWGRFCQRSQRRCDSRLMQGIYPPSGCANNGTCNEETGVCECPYEGVFEGQFCEITYLPCDNSTVVAIFPGGCANNGICNQSSGSCICDDPLQETYSYSGKYCQDVIFNIT</sequence>
<gene>
    <name evidence="4" type="ORF">IV203_015113</name>
</gene>
<feature type="compositionally biased region" description="Polar residues" evidence="1">
    <location>
        <begin position="12"/>
        <end position="28"/>
    </location>
</feature>
<evidence type="ECO:0000259" key="3">
    <source>
        <dbReference type="SMART" id="SM00181"/>
    </source>
</evidence>
<keyword evidence="2" id="KW-1133">Transmembrane helix</keyword>
<keyword evidence="2" id="KW-0472">Membrane</keyword>
<dbReference type="InterPro" id="IPR052108">
    <property type="entry name" value="MEGF/SIB"/>
</dbReference>
<feature type="domain" description="EGF-like" evidence="3">
    <location>
        <begin position="754"/>
        <end position="795"/>
    </location>
</feature>
<accession>A0A9K3LB90</accession>
<feature type="domain" description="EGF-like" evidence="3">
    <location>
        <begin position="450"/>
        <end position="480"/>
    </location>
</feature>
<feature type="transmembrane region" description="Helical" evidence="2">
    <location>
        <begin position="224"/>
        <end position="245"/>
    </location>
</feature>
<feature type="compositionally biased region" description="Basic and acidic residues" evidence="1">
    <location>
        <begin position="93"/>
        <end position="103"/>
    </location>
</feature>
<feature type="compositionally biased region" description="Basic and acidic residues" evidence="1">
    <location>
        <begin position="1"/>
        <end position="11"/>
    </location>
</feature>
<dbReference type="AlphaFoldDB" id="A0A9K3LB90"/>
<evidence type="ECO:0000256" key="2">
    <source>
        <dbReference type="SAM" id="Phobius"/>
    </source>
</evidence>
<dbReference type="PANTHER" id="PTHR24035:SF109">
    <property type="entry name" value="PROTEIN DRAPER"/>
    <property type="match status" value="1"/>
</dbReference>
<feature type="compositionally biased region" description="Basic residues" evidence="1">
    <location>
        <begin position="46"/>
        <end position="63"/>
    </location>
</feature>
<evidence type="ECO:0000256" key="1">
    <source>
        <dbReference type="SAM" id="MobiDB-lite"/>
    </source>
</evidence>
<evidence type="ECO:0000313" key="4">
    <source>
        <dbReference type="EMBL" id="KAG7358524.1"/>
    </source>
</evidence>
<feature type="region of interest" description="Disordered" evidence="1">
    <location>
        <begin position="1"/>
        <end position="110"/>
    </location>
</feature>
<name>A0A9K3LB90_9STRA</name>
<keyword evidence="5" id="KW-1185">Reference proteome</keyword>
<reference evidence="4" key="1">
    <citation type="journal article" date="2021" name="Sci. Rep.">
        <title>Diploid genomic architecture of Nitzschia inconspicua, an elite biomass production diatom.</title>
        <authorList>
            <person name="Oliver A."/>
            <person name="Podell S."/>
            <person name="Pinowska A."/>
            <person name="Traller J.C."/>
            <person name="Smith S.R."/>
            <person name="McClure R."/>
            <person name="Beliaev A."/>
            <person name="Bohutskyi P."/>
            <person name="Hill E.A."/>
            <person name="Rabines A."/>
            <person name="Zheng H."/>
            <person name="Allen L.Z."/>
            <person name="Kuo A."/>
            <person name="Grigoriev I.V."/>
            <person name="Allen A.E."/>
            <person name="Hazlebeck D."/>
            <person name="Allen E.E."/>
        </authorList>
    </citation>
    <scope>NUCLEOTIDE SEQUENCE</scope>
    <source>
        <strain evidence="4">Hildebrandi</strain>
    </source>
</reference>
<dbReference type="PANTHER" id="PTHR24035">
    <property type="entry name" value="MULTIPLE EPIDERMAL GROWTH FACTOR-LIKE DOMAINS PROTEIN"/>
    <property type="match status" value="1"/>
</dbReference>
<proteinExistence type="predicted"/>
<keyword evidence="2" id="KW-0812">Transmembrane</keyword>
<reference evidence="4" key="2">
    <citation type="submission" date="2021-04" db="EMBL/GenBank/DDBJ databases">
        <authorList>
            <person name="Podell S."/>
        </authorList>
    </citation>
    <scope>NUCLEOTIDE SEQUENCE</scope>
    <source>
        <strain evidence="4">Hildebrandi</strain>
    </source>
</reference>
<evidence type="ECO:0000313" key="5">
    <source>
        <dbReference type="Proteomes" id="UP000693970"/>
    </source>
</evidence>
<feature type="transmembrane region" description="Helical" evidence="2">
    <location>
        <begin position="252"/>
        <end position="273"/>
    </location>
</feature>
<protein>
    <submittedName>
        <fullName evidence="4">EGF-like domain containing protein</fullName>
    </submittedName>
</protein>
<feature type="domain" description="EGF-like" evidence="3">
    <location>
        <begin position="666"/>
        <end position="705"/>
    </location>
</feature>
<comment type="caution">
    <text evidence="4">The sequence shown here is derived from an EMBL/GenBank/DDBJ whole genome shotgun (WGS) entry which is preliminary data.</text>
</comment>